<proteinExistence type="predicted"/>
<accession>A0A8W8JIF3</accession>
<dbReference type="EnsemblMetazoa" id="G19543.1">
    <property type="protein sequence ID" value="G19543.1:cds"/>
    <property type="gene ID" value="G19543"/>
</dbReference>
<evidence type="ECO:0000313" key="1">
    <source>
        <dbReference type="EnsemblMetazoa" id="G19543.1:cds"/>
    </source>
</evidence>
<dbReference type="AlphaFoldDB" id="A0A8W8JIF3"/>
<organism evidence="1 2">
    <name type="scientific">Magallana gigas</name>
    <name type="common">Pacific oyster</name>
    <name type="synonym">Crassostrea gigas</name>
    <dbReference type="NCBI Taxonomy" id="29159"/>
    <lineage>
        <taxon>Eukaryota</taxon>
        <taxon>Metazoa</taxon>
        <taxon>Spiralia</taxon>
        <taxon>Lophotrochozoa</taxon>
        <taxon>Mollusca</taxon>
        <taxon>Bivalvia</taxon>
        <taxon>Autobranchia</taxon>
        <taxon>Pteriomorphia</taxon>
        <taxon>Ostreida</taxon>
        <taxon>Ostreoidea</taxon>
        <taxon>Ostreidae</taxon>
        <taxon>Magallana</taxon>
    </lineage>
</organism>
<sequence>MVWLEKMKSWASDVENVTVEGKTLLTPVMIQEIVDPMSASMAITHFSEQVESVMRLNGDIASADLCRDVRMWWRAEDEPGICSAERHN</sequence>
<dbReference type="Proteomes" id="UP000005408">
    <property type="component" value="Unassembled WGS sequence"/>
</dbReference>
<keyword evidence="2" id="KW-1185">Reference proteome</keyword>
<protein>
    <submittedName>
        <fullName evidence="1">Uncharacterized protein</fullName>
    </submittedName>
</protein>
<name>A0A8W8JIF3_MAGGI</name>
<evidence type="ECO:0000313" key="2">
    <source>
        <dbReference type="Proteomes" id="UP000005408"/>
    </source>
</evidence>
<reference evidence="1" key="1">
    <citation type="submission" date="2022-08" db="UniProtKB">
        <authorList>
            <consortium name="EnsemblMetazoa"/>
        </authorList>
    </citation>
    <scope>IDENTIFICATION</scope>
    <source>
        <strain evidence="1">05x7-T-G4-1.051#20</strain>
    </source>
</reference>